<keyword evidence="2" id="KW-1185">Reference proteome</keyword>
<dbReference type="Proteomes" id="UP001165136">
    <property type="component" value="Unassembled WGS sequence"/>
</dbReference>
<sequence length="56" mass="6344">MRGDRREAQWLVALWDGLQIHSGYTAGLRIPERLLRSLDDLIAETVPASSRTAMLH</sequence>
<name>A0A9W6VI21_9PSEU</name>
<dbReference type="AlphaFoldDB" id="A0A9W6VI21"/>
<protein>
    <submittedName>
        <fullName evidence="1">Uncharacterized protein</fullName>
    </submittedName>
</protein>
<accession>A0A9W6VI21</accession>
<dbReference type="EMBL" id="BSTI01000010">
    <property type="protein sequence ID" value="GLY67987.1"/>
    <property type="molecule type" value="Genomic_DNA"/>
</dbReference>
<organism evidence="1 2">
    <name type="scientific">Amycolatopsis taiwanensis</name>
    <dbReference type="NCBI Taxonomy" id="342230"/>
    <lineage>
        <taxon>Bacteria</taxon>
        <taxon>Bacillati</taxon>
        <taxon>Actinomycetota</taxon>
        <taxon>Actinomycetes</taxon>
        <taxon>Pseudonocardiales</taxon>
        <taxon>Pseudonocardiaceae</taxon>
        <taxon>Amycolatopsis</taxon>
    </lineage>
</organism>
<comment type="caution">
    <text evidence="1">The sequence shown here is derived from an EMBL/GenBank/DDBJ whole genome shotgun (WGS) entry which is preliminary data.</text>
</comment>
<evidence type="ECO:0000313" key="1">
    <source>
        <dbReference type="EMBL" id="GLY67987.1"/>
    </source>
</evidence>
<dbReference type="RefSeq" id="WP_285488130.1">
    <property type="nucleotide sequence ID" value="NZ_BSTI01000010.1"/>
</dbReference>
<gene>
    <name evidence="1" type="ORF">Atai01_46060</name>
</gene>
<reference evidence="1" key="1">
    <citation type="submission" date="2023-03" db="EMBL/GenBank/DDBJ databases">
        <title>Amycolatopsis taiwanensis NBRC 103393.</title>
        <authorList>
            <person name="Ichikawa N."/>
            <person name="Sato H."/>
            <person name="Tonouchi N."/>
        </authorList>
    </citation>
    <scope>NUCLEOTIDE SEQUENCE</scope>
    <source>
        <strain evidence="1">NBRC 103393</strain>
    </source>
</reference>
<evidence type="ECO:0000313" key="2">
    <source>
        <dbReference type="Proteomes" id="UP001165136"/>
    </source>
</evidence>
<proteinExistence type="predicted"/>